<dbReference type="EMBL" id="JAEVFJ010000009">
    <property type="protein sequence ID" value="KAH8102747.1"/>
    <property type="molecule type" value="Genomic_DNA"/>
</dbReference>
<evidence type="ECO:0000259" key="2">
    <source>
        <dbReference type="PROSITE" id="PS50238"/>
    </source>
</evidence>
<feature type="domain" description="MyTH4" evidence="3">
    <location>
        <begin position="38"/>
        <end position="187"/>
    </location>
</feature>
<dbReference type="Gene3D" id="1.25.40.530">
    <property type="entry name" value="MyTH4 domain"/>
    <property type="match status" value="1"/>
</dbReference>
<dbReference type="SMART" id="SM00324">
    <property type="entry name" value="RhoGAP"/>
    <property type="match status" value="1"/>
</dbReference>
<evidence type="ECO:0000256" key="1">
    <source>
        <dbReference type="SAM" id="MobiDB-lite"/>
    </source>
</evidence>
<protein>
    <submittedName>
        <fullName evidence="4">Rho GTPase activation protein</fullName>
    </submittedName>
</protein>
<feature type="compositionally biased region" description="Basic residues" evidence="1">
    <location>
        <begin position="379"/>
        <end position="389"/>
    </location>
</feature>
<dbReference type="PANTHER" id="PTHR45876:SF8">
    <property type="entry name" value="FI04035P"/>
    <property type="match status" value="1"/>
</dbReference>
<dbReference type="GO" id="GO:0005856">
    <property type="term" value="C:cytoskeleton"/>
    <property type="evidence" value="ECO:0007669"/>
    <property type="project" value="InterPro"/>
</dbReference>
<evidence type="ECO:0000313" key="5">
    <source>
        <dbReference type="Proteomes" id="UP000813824"/>
    </source>
</evidence>
<dbReference type="PROSITE" id="PS51016">
    <property type="entry name" value="MYTH4"/>
    <property type="match status" value="1"/>
</dbReference>
<reference evidence="4" key="1">
    <citation type="journal article" date="2021" name="New Phytol.">
        <title>Evolutionary innovations through gain and loss of genes in the ectomycorrhizal Boletales.</title>
        <authorList>
            <person name="Wu G."/>
            <person name="Miyauchi S."/>
            <person name="Morin E."/>
            <person name="Kuo A."/>
            <person name="Drula E."/>
            <person name="Varga T."/>
            <person name="Kohler A."/>
            <person name="Feng B."/>
            <person name="Cao Y."/>
            <person name="Lipzen A."/>
            <person name="Daum C."/>
            <person name="Hundley H."/>
            <person name="Pangilinan J."/>
            <person name="Johnson J."/>
            <person name="Barry K."/>
            <person name="LaButti K."/>
            <person name="Ng V."/>
            <person name="Ahrendt S."/>
            <person name="Min B."/>
            <person name="Choi I.G."/>
            <person name="Park H."/>
            <person name="Plett J.M."/>
            <person name="Magnuson J."/>
            <person name="Spatafora J.W."/>
            <person name="Nagy L.G."/>
            <person name="Henrissat B."/>
            <person name="Grigoriev I.V."/>
            <person name="Yang Z.L."/>
            <person name="Xu J."/>
            <person name="Martin F.M."/>
        </authorList>
    </citation>
    <scope>NUCLEOTIDE SEQUENCE</scope>
    <source>
        <strain evidence="4">KKN 215</strain>
    </source>
</reference>
<dbReference type="InterPro" id="IPR000857">
    <property type="entry name" value="MyTH4_dom"/>
</dbReference>
<dbReference type="InterPro" id="IPR000198">
    <property type="entry name" value="RhoGAP_dom"/>
</dbReference>
<dbReference type="Gene3D" id="1.10.555.10">
    <property type="entry name" value="Rho GTPase activation protein"/>
    <property type="match status" value="1"/>
</dbReference>
<feature type="region of interest" description="Disordered" evidence="1">
    <location>
        <begin position="363"/>
        <end position="389"/>
    </location>
</feature>
<dbReference type="InterPro" id="IPR008936">
    <property type="entry name" value="Rho_GTPase_activation_prot"/>
</dbReference>
<dbReference type="InterPro" id="IPR038185">
    <property type="entry name" value="MyTH4_dom_sf"/>
</dbReference>
<name>A0A8K0UUB1_9AGAR</name>
<dbReference type="PROSITE" id="PS50238">
    <property type="entry name" value="RHOGAP"/>
    <property type="match status" value="1"/>
</dbReference>
<keyword evidence="5" id="KW-1185">Reference proteome</keyword>
<dbReference type="GO" id="GO:0005737">
    <property type="term" value="C:cytoplasm"/>
    <property type="evidence" value="ECO:0007669"/>
    <property type="project" value="TreeGrafter"/>
</dbReference>
<dbReference type="Pfam" id="PF00620">
    <property type="entry name" value="RhoGAP"/>
    <property type="match status" value="1"/>
</dbReference>
<feature type="domain" description="Rho-GAP" evidence="2">
    <location>
        <begin position="163"/>
        <end position="356"/>
    </location>
</feature>
<accession>A0A8K0UUB1</accession>
<comment type="caution">
    <text evidence="4">The sequence shown here is derived from an EMBL/GenBank/DDBJ whole genome shotgun (WGS) entry which is preliminary data.</text>
</comment>
<dbReference type="GO" id="GO:0005096">
    <property type="term" value="F:GTPase activator activity"/>
    <property type="evidence" value="ECO:0007669"/>
    <property type="project" value="TreeGrafter"/>
</dbReference>
<dbReference type="OrthoDB" id="437889at2759"/>
<dbReference type="GO" id="GO:0007165">
    <property type="term" value="P:signal transduction"/>
    <property type="evidence" value="ECO:0007669"/>
    <property type="project" value="InterPro"/>
</dbReference>
<dbReference type="SMART" id="SM00139">
    <property type="entry name" value="MyTH4"/>
    <property type="match status" value="1"/>
</dbReference>
<dbReference type="SUPFAM" id="SSF48350">
    <property type="entry name" value="GTPase activation domain, GAP"/>
    <property type="match status" value="1"/>
</dbReference>
<proteinExistence type="predicted"/>
<gene>
    <name evidence="4" type="ORF">BXZ70DRAFT_999475</name>
</gene>
<dbReference type="AlphaFoldDB" id="A0A8K0UUB1"/>
<dbReference type="PANTHER" id="PTHR45876">
    <property type="entry name" value="FI04035P"/>
    <property type="match status" value="1"/>
</dbReference>
<feature type="region of interest" description="Disordered" evidence="1">
    <location>
        <begin position="1"/>
        <end position="20"/>
    </location>
</feature>
<dbReference type="Proteomes" id="UP000813824">
    <property type="component" value="Unassembled WGS sequence"/>
</dbReference>
<sequence>MTATHLPHHYPRYSRDVPREAPRVSAKSRFARQYFLTHRTGFVFERKVLCNNKLLQKEAIKVFRSIQRIMGDRAGPPPSGPSLHNGSMAILHSTTNSVLLEEERWLLGVGLVESVFKGWQLLCVLLVTFPPSKNFEGSLQSYIQQATSQQEGSVDVMAKYCLRRLDNIGRKGPRGKAPTLAEIETASDASIPPPIFGELLDVIYRQQRNHPHQKASSAVCELNFDKGYYTLDGFDDPTILASCLKLWLRELCDPLVPEELYNDCIEHAQEPETCVQIVQRLPTINQRVVVFVVSFLQLFLEEQVMSMTKMTSANLALVMALNLLRCNSDSIAVVFTNAAYEQTFVHNLLLHLKCSEVDPDYVPTHGHGAVPPPDSSQLRKSKSRQRANY</sequence>
<dbReference type="Pfam" id="PF00784">
    <property type="entry name" value="MyTH4"/>
    <property type="match status" value="1"/>
</dbReference>
<organism evidence="4 5">
    <name type="scientific">Cristinia sonorae</name>
    <dbReference type="NCBI Taxonomy" id="1940300"/>
    <lineage>
        <taxon>Eukaryota</taxon>
        <taxon>Fungi</taxon>
        <taxon>Dikarya</taxon>
        <taxon>Basidiomycota</taxon>
        <taxon>Agaricomycotina</taxon>
        <taxon>Agaricomycetes</taxon>
        <taxon>Agaricomycetidae</taxon>
        <taxon>Agaricales</taxon>
        <taxon>Pleurotineae</taxon>
        <taxon>Stephanosporaceae</taxon>
        <taxon>Cristinia</taxon>
    </lineage>
</organism>
<feature type="compositionally biased region" description="Basic residues" evidence="1">
    <location>
        <begin position="1"/>
        <end position="12"/>
    </location>
</feature>
<evidence type="ECO:0000259" key="3">
    <source>
        <dbReference type="PROSITE" id="PS51016"/>
    </source>
</evidence>
<evidence type="ECO:0000313" key="4">
    <source>
        <dbReference type="EMBL" id="KAH8102747.1"/>
    </source>
</evidence>